<proteinExistence type="predicted"/>
<sequence>MADELTPGPDAPPTDELASAEASLQVLQQVVHGIASDDLKKQTPCREFDVAGLTDHLLNSITLLGGAAGAQLPERDPNDSVERQIIAAARPAVDAWRRRGLDGTVPFGDNEAPARYMAGILSLEFLVHAWDYAAAINRPIKAPDSLTDYVTGLAQRIITPEGRVRAGFDDPVDVAAHASKLDRLVAFTGRAPVSG</sequence>
<dbReference type="NCBIfam" id="TIGR03086">
    <property type="entry name" value="TIGR03086 family metal-binding protein"/>
    <property type="match status" value="1"/>
</dbReference>
<dbReference type="NCBIfam" id="TIGR03083">
    <property type="entry name" value="maleylpyruvate isomerase family mycothiol-dependent enzyme"/>
    <property type="match status" value="1"/>
</dbReference>
<dbReference type="RefSeq" id="WP_240177957.1">
    <property type="nucleotide sequence ID" value="NZ_CP092362.2"/>
</dbReference>
<dbReference type="InterPro" id="IPR017517">
    <property type="entry name" value="Maleyloyr_isom"/>
</dbReference>
<reference evidence="1" key="1">
    <citation type="submission" date="2022-08" db="EMBL/GenBank/DDBJ databases">
        <title>Whole genome sequencing of non-tuberculosis mycobacteria type-strains.</title>
        <authorList>
            <person name="Igarashi Y."/>
            <person name="Osugi A."/>
            <person name="Mitarai S."/>
        </authorList>
    </citation>
    <scope>NUCLEOTIDE SEQUENCE</scope>
    <source>
        <strain evidence="1">JCM 16369</strain>
    </source>
</reference>
<dbReference type="Proteomes" id="UP001055337">
    <property type="component" value="Chromosome"/>
</dbReference>
<name>A0ABY3TJ07_9MYCO</name>
<protein>
    <submittedName>
        <fullName evidence="1">TIGR03086 family metal-binding protein</fullName>
    </submittedName>
</protein>
<dbReference type="SUPFAM" id="SSF109854">
    <property type="entry name" value="DinB/YfiT-like putative metalloenzymes"/>
    <property type="match status" value="1"/>
</dbReference>
<organism evidence="1 2">
    <name type="scientific">Mycolicibacterium crocinum</name>
    <dbReference type="NCBI Taxonomy" id="388459"/>
    <lineage>
        <taxon>Bacteria</taxon>
        <taxon>Bacillati</taxon>
        <taxon>Actinomycetota</taxon>
        <taxon>Actinomycetes</taxon>
        <taxon>Mycobacteriales</taxon>
        <taxon>Mycobacteriaceae</taxon>
        <taxon>Mycolicibacterium</taxon>
    </lineage>
</organism>
<evidence type="ECO:0000313" key="2">
    <source>
        <dbReference type="Proteomes" id="UP001055337"/>
    </source>
</evidence>
<dbReference type="InterPro" id="IPR017520">
    <property type="entry name" value="CHP03086"/>
</dbReference>
<dbReference type="InterPro" id="IPR034660">
    <property type="entry name" value="DinB/YfiT-like"/>
</dbReference>
<dbReference type="EMBL" id="CP092362">
    <property type="protein sequence ID" value="ULN41341.1"/>
    <property type="molecule type" value="Genomic_DNA"/>
</dbReference>
<evidence type="ECO:0000313" key="1">
    <source>
        <dbReference type="EMBL" id="ULN41341.1"/>
    </source>
</evidence>
<accession>A0ABY3TJ07</accession>
<keyword evidence="2" id="KW-1185">Reference proteome</keyword>
<gene>
    <name evidence="1" type="ORF">MI149_27805</name>
</gene>